<dbReference type="GO" id="GO:0004190">
    <property type="term" value="F:aspartic-type endopeptidase activity"/>
    <property type="evidence" value="ECO:0007669"/>
    <property type="project" value="InterPro"/>
</dbReference>
<dbReference type="GeneID" id="41590469"/>
<feature type="transmembrane region" description="Helical" evidence="6">
    <location>
        <begin position="96"/>
        <end position="119"/>
    </location>
</feature>
<keyword evidence="10" id="KW-1185">Reference proteome</keyword>
<dbReference type="RefSeq" id="WP_148692852.1">
    <property type="nucleotide sequence ID" value="NZ_CP020477.1"/>
</dbReference>
<dbReference type="PANTHER" id="PTHR36506">
    <property type="entry name" value="PREFLAGELLIN PEPTIDASE"/>
    <property type="match status" value="1"/>
</dbReference>
<keyword evidence="3 6" id="KW-0812">Transmembrane</keyword>
<sequence length="225" mass="26229">MFIHASILDIKYREIDLKIWALYSPLVIFIIFYIKSINLLLYSYSLGVSLILLYIFYRFSLMGGADIFAILISGLANAKVYPFLNIFPTSFLSQLGIEPLVIMLYSSILIFLMSLFNFLKNFKYTKDLSLSQRILIALSAKRIKVKDFLNSKFLFPLTQINENGDRELRTTFSIEEDDKEWREKFRNLLSNGRIKEDDYIWVAYGIPVIPYMFIGFLLSLLVGFP</sequence>
<dbReference type="KEGG" id="aman:B6F84_06075"/>
<dbReference type="OrthoDB" id="19094at2157"/>
<feature type="domain" description="Preflagellin peptidase C-terminal" evidence="8">
    <location>
        <begin position="133"/>
        <end position="223"/>
    </location>
</feature>
<protein>
    <submittedName>
        <fullName evidence="9">Peptidase A24</fullName>
    </submittedName>
</protein>
<name>A0A1W6K3G6_9CREN</name>
<dbReference type="AlphaFoldDB" id="A0A1W6K3G6"/>
<dbReference type="Pfam" id="PF06847">
    <property type="entry name" value="Arc_PepC_II"/>
    <property type="match status" value="1"/>
</dbReference>
<evidence type="ECO:0000256" key="3">
    <source>
        <dbReference type="ARBA" id="ARBA00022692"/>
    </source>
</evidence>
<feature type="transmembrane region" description="Helical" evidence="6">
    <location>
        <begin position="64"/>
        <end position="84"/>
    </location>
</feature>
<evidence type="ECO:0000259" key="7">
    <source>
        <dbReference type="Pfam" id="PF01478"/>
    </source>
</evidence>
<dbReference type="EMBL" id="CP020477">
    <property type="protein sequence ID" value="ARM77088.1"/>
    <property type="molecule type" value="Genomic_DNA"/>
</dbReference>
<dbReference type="GO" id="GO:0005886">
    <property type="term" value="C:plasma membrane"/>
    <property type="evidence" value="ECO:0007669"/>
    <property type="project" value="UniProtKB-SubCell"/>
</dbReference>
<dbReference type="Pfam" id="PF01478">
    <property type="entry name" value="Peptidase_A24"/>
    <property type="match status" value="1"/>
</dbReference>
<dbReference type="STRING" id="282676.B6F84_06075"/>
<keyword evidence="5 6" id="KW-0472">Membrane</keyword>
<proteinExistence type="predicted"/>
<organism evidence="9 10">
    <name type="scientific">Acidianus manzaensis</name>
    <dbReference type="NCBI Taxonomy" id="282676"/>
    <lineage>
        <taxon>Archaea</taxon>
        <taxon>Thermoproteota</taxon>
        <taxon>Thermoprotei</taxon>
        <taxon>Sulfolobales</taxon>
        <taxon>Sulfolobaceae</taxon>
        <taxon>Acidianus</taxon>
    </lineage>
</organism>
<accession>A0A1W6K3G6</accession>
<dbReference type="Gene3D" id="1.20.120.1220">
    <property type="match status" value="1"/>
</dbReference>
<gene>
    <name evidence="9" type="ORF">B6F84_06075</name>
</gene>
<dbReference type="Proteomes" id="UP000193404">
    <property type="component" value="Chromosome"/>
</dbReference>
<keyword evidence="4 6" id="KW-1133">Transmembrane helix</keyword>
<evidence type="ECO:0000256" key="2">
    <source>
        <dbReference type="ARBA" id="ARBA00022475"/>
    </source>
</evidence>
<evidence type="ECO:0000256" key="1">
    <source>
        <dbReference type="ARBA" id="ARBA00004651"/>
    </source>
</evidence>
<evidence type="ECO:0000259" key="8">
    <source>
        <dbReference type="Pfam" id="PF06847"/>
    </source>
</evidence>
<feature type="transmembrane region" description="Helical" evidence="6">
    <location>
        <begin position="17"/>
        <end position="34"/>
    </location>
</feature>
<evidence type="ECO:0000313" key="9">
    <source>
        <dbReference type="EMBL" id="ARM77088.1"/>
    </source>
</evidence>
<dbReference type="InterPro" id="IPR009655">
    <property type="entry name" value="Preflagellin_peptidase_C"/>
</dbReference>
<dbReference type="PANTHER" id="PTHR36506:SF1">
    <property type="entry name" value="PREFLAGELLIN PEPTIDASE"/>
    <property type="match status" value="1"/>
</dbReference>
<evidence type="ECO:0000256" key="4">
    <source>
        <dbReference type="ARBA" id="ARBA00022989"/>
    </source>
</evidence>
<feature type="domain" description="Prepilin type IV endopeptidase peptidase" evidence="7">
    <location>
        <begin position="2"/>
        <end position="110"/>
    </location>
</feature>
<keyword evidence="2" id="KW-1003">Cell membrane</keyword>
<dbReference type="InterPro" id="IPR052218">
    <property type="entry name" value="Preflagellin_Peptidase"/>
</dbReference>
<comment type="subcellular location">
    <subcellularLocation>
        <location evidence="1">Cell membrane</location>
        <topology evidence="1">Multi-pass membrane protein</topology>
    </subcellularLocation>
</comment>
<reference evidence="9 10" key="1">
    <citation type="submission" date="2017-03" db="EMBL/GenBank/DDBJ databases">
        <title>Sulfur activation and transportation mechanism of thermophilic Archaea Acidianus manzaensis YN-25.</title>
        <authorList>
            <person name="Ma Y."/>
            <person name="Yang Y."/>
            <person name="Xia J."/>
        </authorList>
    </citation>
    <scope>NUCLEOTIDE SEQUENCE [LARGE SCALE GENOMIC DNA]</scope>
    <source>
        <strain evidence="9 10">YN-25</strain>
    </source>
</reference>
<feature type="transmembrane region" description="Helical" evidence="6">
    <location>
        <begin position="199"/>
        <end position="224"/>
    </location>
</feature>
<evidence type="ECO:0000256" key="6">
    <source>
        <dbReference type="SAM" id="Phobius"/>
    </source>
</evidence>
<evidence type="ECO:0000313" key="10">
    <source>
        <dbReference type="Proteomes" id="UP000193404"/>
    </source>
</evidence>
<dbReference type="Gene3D" id="6.10.250.3240">
    <property type="match status" value="1"/>
</dbReference>
<dbReference type="InterPro" id="IPR000045">
    <property type="entry name" value="Prepilin_IV_endopep_pep"/>
</dbReference>
<evidence type="ECO:0000256" key="5">
    <source>
        <dbReference type="ARBA" id="ARBA00023136"/>
    </source>
</evidence>